<evidence type="ECO:0000313" key="8">
    <source>
        <dbReference type="EMBL" id="CAD6559119.1"/>
    </source>
</evidence>
<comment type="subcellular location">
    <subcellularLocation>
        <location evidence="1">Membrane</location>
        <topology evidence="1">Multi-pass membrane protein</topology>
    </subcellularLocation>
</comment>
<evidence type="ECO:0000256" key="2">
    <source>
        <dbReference type="ARBA" id="ARBA00022692"/>
    </source>
</evidence>
<evidence type="ECO:0000256" key="3">
    <source>
        <dbReference type="ARBA" id="ARBA00022989"/>
    </source>
</evidence>
<evidence type="ECO:0000313" key="9">
    <source>
        <dbReference type="Proteomes" id="UP000656319"/>
    </source>
</evidence>
<evidence type="ECO:0000256" key="5">
    <source>
        <dbReference type="SAM" id="MobiDB-lite"/>
    </source>
</evidence>
<dbReference type="Pfam" id="PF13515">
    <property type="entry name" value="FUSC_2"/>
    <property type="match status" value="1"/>
</dbReference>
<evidence type="ECO:0000256" key="6">
    <source>
        <dbReference type="SAM" id="Phobius"/>
    </source>
</evidence>
<feature type="transmembrane region" description="Helical" evidence="6">
    <location>
        <begin position="197"/>
        <end position="217"/>
    </location>
</feature>
<reference evidence="8 9" key="1">
    <citation type="submission" date="2020-10" db="EMBL/GenBank/DDBJ databases">
        <authorList>
            <person name="Peeters C."/>
        </authorList>
    </citation>
    <scope>NUCLEOTIDE SEQUENCE [LARGE SCALE GENOMIC DNA]</scope>
    <source>
        <strain evidence="8 9">LMG 27952</strain>
    </source>
</reference>
<feature type="region of interest" description="Disordered" evidence="5">
    <location>
        <begin position="1"/>
        <end position="30"/>
    </location>
</feature>
<keyword evidence="4 6" id="KW-0472">Membrane</keyword>
<keyword evidence="9" id="KW-1185">Reference proteome</keyword>
<accession>A0ABM8P8L2</accession>
<dbReference type="InterPro" id="IPR049453">
    <property type="entry name" value="Memb_transporter_dom"/>
</dbReference>
<feature type="transmembrane region" description="Helical" evidence="6">
    <location>
        <begin position="369"/>
        <end position="389"/>
    </location>
</feature>
<feature type="domain" description="Integral membrane bound transporter" evidence="7">
    <location>
        <begin position="259"/>
        <end position="381"/>
    </location>
</feature>
<keyword evidence="3 6" id="KW-1133">Transmembrane helix</keyword>
<dbReference type="Proteomes" id="UP000656319">
    <property type="component" value="Unassembled WGS sequence"/>
</dbReference>
<evidence type="ECO:0000256" key="1">
    <source>
        <dbReference type="ARBA" id="ARBA00004141"/>
    </source>
</evidence>
<sequence>MYRPASPALRGTSASVQEEITDTPMNDGSRRWPDHAKKSLQCVLQPVAALGRWLDQVDPGTHRRIKGLRLVTAYGIAAALGTLQDIARTVPSSVSLGYLAGSFALWASVSEGKTTRAESSRDLVLLSLAAAFGAGLFVVLSRPLQLAGRAGPELVLVTGAFLVGYLKRFGVLGAGIGSQIYIGELLAYGAHLTTEDLWAIGIAALIAVLASVVPRMLSGPAERPAIAAVLAAGPEPLPGRRSPEFFMGLQAAIGALLICLLNGLIGLEESAWAITACTYVVAGSATGTIQRVRRRILGTLIGVPIGLACLPVAEHAPLLIWAAAALAMVIYAMALPERYDIACGAFAFTLIVTLAASGVHSISLLTARAWETLLGGSLGLAAAMLIFPLRTSSPTK</sequence>
<feature type="transmembrane region" description="Helical" evidence="6">
    <location>
        <begin position="146"/>
        <end position="166"/>
    </location>
</feature>
<feature type="transmembrane region" description="Helical" evidence="6">
    <location>
        <begin position="342"/>
        <end position="363"/>
    </location>
</feature>
<proteinExistence type="predicted"/>
<comment type="caution">
    <text evidence="8">The sequence shown here is derived from an EMBL/GenBank/DDBJ whole genome shotgun (WGS) entry which is preliminary data.</text>
</comment>
<feature type="transmembrane region" description="Helical" evidence="6">
    <location>
        <begin position="245"/>
        <end position="265"/>
    </location>
</feature>
<protein>
    <recommendedName>
        <fullName evidence="7">Integral membrane bound transporter domain-containing protein</fullName>
    </recommendedName>
</protein>
<evidence type="ECO:0000259" key="7">
    <source>
        <dbReference type="Pfam" id="PF13515"/>
    </source>
</evidence>
<dbReference type="EMBL" id="CAJHCQ010000026">
    <property type="protein sequence ID" value="CAD6559119.1"/>
    <property type="molecule type" value="Genomic_DNA"/>
</dbReference>
<feature type="compositionally biased region" description="Polar residues" evidence="5">
    <location>
        <begin position="12"/>
        <end position="26"/>
    </location>
</feature>
<feature type="transmembrane region" description="Helical" evidence="6">
    <location>
        <begin position="319"/>
        <end position="335"/>
    </location>
</feature>
<evidence type="ECO:0000256" key="4">
    <source>
        <dbReference type="ARBA" id="ARBA00023136"/>
    </source>
</evidence>
<organism evidence="8 9">
    <name type="scientific">Paraburkholderia hiiakae</name>
    <dbReference type="NCBI Taxonomy" id="1081782"/>
    <lineage>
        <taxon>Bacteria</taxon>
        <taxon>Pseudomonadati</taxon>
        <taxon>Pseudomonadota</taxon>
        <taxon>Betaproteobacteria</taxon>
        <taxon>Burkholderiales</taxon>
        <taxon>Burkholderiaceae</taxon>
        <taxon>Paraburkholderia</taxon>
    </lineage>
</organism>
<gene>
    <name evidence="8" type="ORF">LMG27952_06800</name>
</gene>
<keyword evidence="2 6" id="KW-0812">Transmembrane</keyword>
<name>A0ABM8P8L2_9BURK</name>
<feature type="transmembrane region" description="Helical" evidence="6">
    <location>
        <begin position="296"/>
        <end position="313"/>
    </location>
</feature>
<feature type="transmembrane region" description="Helical" evidence="6">
    <location>
        <begin position="123"/>
        <end position="140"/>
    </location>
</feature>